<reference evidence="2 3" key="1">
    <citation type="submission" date="2018-09" db="EMBL/GenBank/DDBJ databases">
        <title>Phylogeny of the Shewanellaceae, and recommendation for two new genera, Pseudoshewanella and Parashewanella.</title>
        <authorList>
            <person name="Wang G."/>
        </authorList>
    </citation>
    <scope>NUCLEOTIDE SEQUENCE [LARGE SCALE GENOMIC DNA]</scope>
    <source>
        <strain evidence="2 3">C51</strain>
    </source>
</reference>
<dbReference type="RefSeq" id="WP_121839032.1">
    <property type="nucleotide sequence ID" value="NZ_ML014778.1"/>
</dbReference>
<name>A0A3L8PYS8_9GAMM</name>
<evidence type="ECO:0000313" key="3">
    <source>
        <dbReference type="Proteomes" id="UP000281474"/>
    </source>
</evidence>
<keyword evidence="3" id="KW-1185">Reference proteome</keyword>
<sequence>MSSHRASSEHNNWQLEHNSSQYYQQGMLPPAHQPHYFHSSAQTYQVETNSEAATAPSPEAAYPLAPQPAFWLQQPPQSHQPEYPVRFEHPATYPAVTLVPNQRMLTISQLPLLKEEIQASHLVEYFKPQIGLIASKGAIKEFIKKLGLTNNWELQRILANAPDKNFSKCTDPASFESVLTEAIKLWQNRSDLGFKHLEDAIRFWVEKTQHQQPLSVYALLAQDRIAQKLPLTQHLEAQVVSLHHQLQQYQFNCKALQAENHRLNETLKSQSSHRKYNYTTSSLEAASDKNTKLEDELKSLSTQNNHLKTELGRLKKNLEQKELELEGKEELVQEMSQKMTRIQQDNIELLTQKTASMMPLKETNIAANNNQGNMAITVNTSNIVAPSKRQLTTPEKKLLQQKVDQEILAEFMSPYCQKKYIHRELGRNFRFTDDQVWDVEHDETNKRTPGPYSKSLDIRKYETWEECFARRAIHYWVESDAGSKNYLKFLTVFSQTTGEDYNELAFKLLLHFPI</sequence>
<proteinExistence type="predicted"/>
<comment type="caution">
    <text evidence="2">The sequence shown here is derived from an EMBL/GenBank/DDBJ whole genome shotgun (WGS) entry which is preliminary data.</text>
</comment>
<dbReference type="Gene3D" id="1.10.287.1490">
    <property type="match status" value="1"/>
</dbReference>
<protein>
    <submittedName>
        <fullName evidence="2">Uncharacterized protein</fullName>
    </submittedName>
</protein>
<feature type="region of interest" description="Disordered" evidence="1">
    <location>
        <begin position="266"/>
        <end position="290"/>
    </location>
</feature>
<evidence type="ECO:0000256" key="1">
    <source>
        <dbReference type="SAM" id="MobiDB-lite"/>
    </source>
</evidence>
<organism evidence="2 3">
    <name type="scientific">Parashewanella curva</name>
    <dbReference type="NCBI Taxonomy" id="2338552"/>
    <lineage>
        <taxon>Bacteria</taxon>
        <taxon>Pseudomonadati</taxon>
        <taxon>Pseudomonadota</taxon>
        <taxon>Gammaproteobacteria</taxon>
        <taxon>Alteromonadales</taxon>
        <taxon>Shewanellaceae</taxon>
        <taxon>Parashewanella</taxon>
    </lineage>
</organism>
<dbReference type="AlphaFoldDB" id="A0A3L8PYS8"/>
<dbReference type="EMBL" id="QZEI01000029">
    <property type="protein sequence ID" value="RLV59648.1"/>
    <property type="molecule type" value="Genomic_DNA"/>
</dbReference>
<evidence type="ECO:0000313" key="2">
    <source>
        <dbReference type="EMBL" id="RLV59648.1"/>
    </source>
</evidence>
<dbReference type="Proteomes" id="UP000281474">
    <property type="component" value="Unassembled WGS sequence"/>
</dbReference>
<gene>
    <name evidence="2" type="ORF">D5018_10870</name>
</gene>
<accession>A0A3L8PYS8</accession>